<dbReference type="CDD" id="cd03813">
    <property type="entry name" value="GT4-like"/>
    <property type="match status" value="1"/>
</dbReference>
<dbReference type="NCBIfam" id="NF038011">
    <property type="entry name" value="PelF"/>
    <property type="match status" value="1"/>
</dbReference>
<gene>
    <name evidence="2" type="primary">pelF</name>
    <name evidence="2" type="ORF">ACFOJE_02640</name>
</gene>
<keyword evidence="3" id="KW-1185">Reference proteome</keyword>
<dbReference type="Pfam" id="PF13692">
    <property type="entry name" value="Glyco_trans_1_4"/>
    <property type="match status" value="1"/>
</dbReference>
<dbReference type="PANTHER" id="PTHR12526:SF608">
    <property type="entry name" value="PELF"/>
    <property type="match status" value="1"/>
</dbReference>
<protein>
    <submittedName>
        <fullName evidence="2">GT4 family glycosyltransferase PelF</fullName>
    </submittedName>
</protein>
<dbReference type="Pfam" id="PF11997">
    <property type="entry name" value="DUF3492"/>
    <property type="match status" value="1"/>
</dbReference>
<dbReference type="PANTHER" id="PTHR12526">
    <property type="entry name" value="GLYCOSYLTRANSFERASE"/>
    <property type="match status" value="1"/>
</dbReference>
<dbReference type="RefSeq" id="WP_377812697.1">
    <property type="nucleotide sequence ID" value="NZ_JBHRSJ010000002.1"/>
</dbReference>
<comment type="caution">
    <text evidence="2">The sequence shown here is derived from an EMBL/GenBank/DDBJ whole genome shotgun (WGS) entry which is preliminary data.</text>
</comment>
<sequence>MSETSSPEPVADVCLLLEGTWPHVRGGVSSWVDQLIRGLPELSFSVCFLGGRRDDYGSPHYPMPANVVHYRECFLESAWQSEPPPAAGRGRDVERDLRILSQFLHAPEEPTAEQGEALLDVLAAGSLGLADVLHSRASWSVIRESYLRHCSDPSFVNYFWTLRIMQAPLLMFGELARRLPRARLIHSVSTGYAGLLGSILQRRWRCAYLLTEHGIYTKERKIDLAQAGWIAERPDDALSTALDAELGYIRRLWIRFFERIGLLTYRSADPIISLYEGNRRRQVQDGADPARTRVIPNGIRLEAWADALARRPRGIPPVVGLVGRVVPIKDVKTFIRAMRGVVSAMPEVQGWIVGPEEEDPAYAAECRNLVVSLGLQEQVRFLGYQKLGDVLPRLGLMVLTSISEAQPLVILEAWAAGTPVISSDVGSCREMIEGGSAEDRDLGSAGEVVAIADPQATAWAILQLLRNPARWQAAQAVGLERVGRYYGEALMLERYRRLYRDAMEGARWPA</sequence>
<dbReference type="InterPro" id="IPR022622">
    <property type="entry name" value="DUF3492"/>
</dbReference>
<feature type="domain" description="DUF3492" evidence="1">
    <location>
        <begin position="11"/>
        <end position="289"/>
    </location>
</feature>
<evidence type="ECO:0000313" key="3">
    <source>
        <dbReference type="Proteomes" id="UP001595457"/>
    </source>
</evidence>
<dbReference type="InterPro" id="IPR047691">
    <property type="entry name" value="PelF-like"/>
</dbReference>
<proteinExistence type="predicted"/>
<dbReference type="Proteomes" id="UP001595457">
    <property type="component" value="Unassembled WGS sequence"/>
</dbReference>
<dbReference type="Gene3D" id="3.40.50.2000">
    <property type="entry name" value="Glycogen Phosphorylase B"/>
    <property type="match status" value="2"/>
</dbReference>
<evidence type="ECO:0000259" key="1">
    <source>
        <dbReference type="Pfam" id="PF11997"/>
    </source>
</evidence>
<evidence type="ECO:0000313" key="2">
    <source>
        <dbReference type="EMBL" id="MFC2971115.1"/>
    </source>
</evidence>
<name>A0ABV7APX2_9GAMM</name>
<reference evidence="3" key="1">
    <citation type="journal article" date="2019" name="Int. J. Syst. Evol. Microbiol.">
        <title>The Global Catalogue of Microorganisms (GCM) 10K type strain sequencing project: providing services to taxonomists for standard genome sequencing and annotation.</title>
        <authorList>
            <consortium name="The Broad Institute Genomics Platform"/>
            <consortium name="The Broad Institute Genome Sequencing Center for Infectious Disease"/>
            <person name="Wu L."/>
            <person name="Ma J."/>
        </authorList>
    </citation>
    <scope>NUCLEOTIDE SEQUENCE [LARGE SCALE GENOMIC DNA]</scope>
    <source>
        <strain evidence="3">KCTC 62195</strain>
    </source>
</reference>
<dbReference type="SUPFAM" id="SSF53756">
    <property type="entry name" value="UDP-Glycosyltransferase/glycogen phosphorylase"/>
    <property type="match status" value="1"/>
</dbReference>
<organism evidence="2 3">
    <name type="scientific">Azotobacter bryophylli</name>
    <dbReference type="NCBI Taxonomy" id="1986537"/>
    <lineage>
        <taxon>Bacteria</taxon>
        <taxon>Pseudomonadati</taxon>
        <taxon>Pseudomonadota</taxon>
        <taxon>Gammaproteobacteria</taxon>
        <taxon>Pseudomonadales</taxon>
        <taxon>Pseudomonadaceae</taxon>
        <taxon>Azotobacter</taxon>
    </lineage>
</organism>
<accession>A0ABV7APX2</accession>
<dbReference type="EMBL" id="JBHRSJ010000002">
    <property type="protein sequence ID" value="MFC2971115.1"/>
    <property type="molecule type" value="Genomic_DNA"/>
</dbReference>